<dbReference type="SUPFAM" id="SSF49265">
    <property type="entry name" value="Fibronectin type III"/>
    <property type="match status" value="3"/>
</dbReference>
<dbReference type="InterPro" id="IPR020837">
    <property type="entry name" value="Fibrinogen_CS"/>
</dbReference>
<gene>
    <name evidence="15" type="primary">TNXB</name>
    <name evidence="15" type="ORF">AMEX_G4244</name>
</gene>
<dbReference type="PROSITE" id="PS51406">
    <property type="entry name" value="FIBRINOGEN_C_2"/>
    <property type="match status" value="1"/>
</dbReference>
<dbReference type="InterPro" id="IPR014716">
    <property type="entry name" value="Fibrinogen_a/b/g_C_1"/>
</dbReference>
<feature type="disulfide bond" evidence="10">
    <location>
        <begin position="257"/>
        <end position="266"/>
    </location>
</feature>
<feature type="signal peptide" evidence="11">
    <location>
        <begin position="1"/>
        <end position="22"/>
    </location>
</feature>
<dbReference type="EMBL" id="JAICCE010000002">
    <property type="protein sequence ID" value="KAG9281410.1"/>
    <property type="molecule type" value="Genomic_DNA"/>
</dbReference>
<dbReference type="InterPro" id="IPR002181">
    <property type="entry name" value="Fibrinogen_a/b/g_C_dom"/>
</dbReference>
<dbReference type="FunFam" id="3.90.215.10:FF:000001">
    <property type="entry name" value="Tenascin isoform 1"/>
    <property type="match status" value="1"/>
</dbReference>
<dbReference type="InterPro" id="IPR036116">
    <property type="entry name" value="FN3_sf"/>
</dbReference>
<evidence type="ECO:0000256" key="2">
    <source>
        <dbReference type="ARBA" id="ARBA00008673"/>
    </source>
</evidence>
<dbReference type="AlphaFoldDB" id="A0A8T2MCS4"/>
<evidence type="ECO:0000256" key="3">
    <source>
        <dbReference type="ARBA" id="ARBA00022525"/>
    </source>
</evidence>
<dbReference type="Gene3D" id="2.10.25.10">
    <property type="entry name" value="Laminin"/>
    <property type="match status" value="12"/>
</dbReference>
<feature type="domain" description="Fibronectin type-III" evidence="13">
    <location>
        <begin position="622"/>
        <end position="713"/>
    </location>
</feature>
<dbReference type="CDD" id="cd00087">
    <property type="entry name" value="FReD"/>
    <property type="match status" value="1"/>
</dbReference>
<dbReference type="PROSITE" id="PS50026">
    <property type="entry name" value="EGF_3"/>
    <property type="match status" value="3"/>
</dbReference>
<evidence type="ECO:0000256" key="8">
    <source>
        <dbReference type="ARBA" id="ARBA00023157"/>
    </source>
</evidence>
<dbReference type="PANTHER" id="PTHR46708">
    <property type="entry name" value="TENASCIN"/>
    <property type="match status" value="1"/>
</dbReference>
<evidence type="ECO:0000259" key="13">
    <source>
        <dbReference type="PROSITE" id="PS50853"/>
    </source>
</evidence>
<dbReference type="PROSITE" id="PS00514">
    <property type="entry name" value="FIBRINOGEN_C_1"/>
    <property type="match status" value="1"/>
</dbReference>
<proteinExistence type="inferred from homology"/>
<feature type="disulfide bond" evidence="10">
    <location>
        <begin position="240"/>
        <end position="250"/>
    </location>
</feature>
<feature type="disulfide bond" evidence="10">
    <location>
        <begin position="147"/>
        <end position="157"/>
    </location>
</feature>
<dbReference type="GO" id="GO:0031175">
    <property type="term" value="P:neuron projection development"/>
    <property type="evidence" value="ECO:0007669"/>
    <property type="project" value="TreeGrafter"/>
</dbReference>
<dbReference type="InterPro" id="IPR013783">
    <property type="entry name" value="Ig-like_fold"/>
</dbReference>
<feature type="domain" description="Fibrinogen C-terminal" evidence="14">
    <location>
        <begin position="986"/>
        <end position="1201"/>
    </location>
</feature>
<dbReference type="Gene3D" id="2.60.40.10">
    <property type="entry name" value="Immunoglobulins"/>
    <property type="match status" value="5"/>
</dbReference>
<keyword evidence="6 11" id="KW-0732">Signal</keyword>
<dbReference type="FunFam" id="2.10.25.10:FF:000001">
    <property type="entry name" value="Tenascin C"/>
    <property type="match status" value="12"/>
</dbReference>
<evidence type="ECO:0000313" key="16">
    <source>
        <dbReference type="Proteomes" id="UP000752171"/>
    </source>
</evidence>
<feature type="disulfide bond" evidence="10">
    <location>
        <begin position="164"/>
        <end position="173"/>
    </location>
</feature>
<protein>
    <submittedName>
        <fullName evidence="15">Tenascin-R</fullName>
    </submittedName>
</protein>
<reference evidence="15 16" key="1">
    <citation type="submission" date="2021-07" db="EMBL/GenBank/DDBJ databases">
        <authorList>
            <person name="Imarazene B."/>
            <person name="Zahm M."/>
            <person name="Klopp C."/>
            <person name="Cabau C."/>
            <person name="Beille S."/>
            <person name="Jouanno E."/>
            <person name="Castinel A."/>
            <person name="Lluch J."/>
            <person name="Gil L."/>
            <person name="Kuchtly C."/>
            <person name="Lopez Roques C."/>
            <person name="Donnadieu C."/>
            <person name="Parrinello H."/>
            <person name="Journot L."/>
            <person name="Du K."/>
            <person name="Schartl M."/>
            <person name="Retaux S."/>
            <person name="Guiguen Y."/>
        </authorList>
    </citation>
    <scope>NUCLEOTIDE SEQUENCE [LARGE SCALE GENOMIC DNA]</scope>
    <source>
        <strain evidence="15">Pach_M1</strain>
        <tissue evidence="15">Testis</tissue>
    </source>
</reference>
<dbReference type="Pfam" id="PF25024">
    <property type="entry name" value="EGF_TEN"/>
    <property type="match status" value="1"/>
</dbReference>
<organism evidence="15 16">
    <name type="scientific">Astyanax mexicanus</name>
    <name type="common">Blind cave fish</name>
    <name type="synonym">Astyanax fasciatus mexicanus</name>
    <dbReference type="NCBI Taxonomy" id="7994"/>
    <lineage>
        <taxon>Eukaryota</taxon>
        <taxon>Metazoa</taxon>
        <taxon>Chordata</taxon>
        <taxon>Craniata</taxon>
        <taxon>Vertebrata</taxon>
        <taxon>Euteleostomi</taxon>
        <taxon>Actinopterygii</taxon>
        <taxon>Neopterygii</taxon>
        <taxon>Teleostei</taxon>
        <taxon>Ostariophysi</taxon>
        <taxon>Characiformes</taxon>
        <taxon>Characoidei</taxon>
        <taxon>Acestrorhamphidae</taxon>
        <taxon>Acestrorhamphinae</taxon>
        <taxon>Astyanax</taxon>
    </lineage>
</organism>
<dbReference type="SUPFAM" id="SSF56496">
    <property type="entry name" value="Fibrinogen C-terminal domain-like"/>
    <property type="match status" value="1"/>
</dbReference>
<feature type="domain" description="Fibronectin type-III" evidence="13">
    <location>
        <begin position="532"/>
        <end position="621"/>
    </location>
</feature>
<comment type="similarity">
    <text evidence="2">Belongs to the tenascin family.</text>
</comment>
<evidence type="ECO:0000259" key="12">
    <source>
        <dbReference type="PROSITE" id="PS50026"/>
    </source>
</evidence>
<evidence type="ECO:0000256" key="10">
    <source>
        <dbReference type="PROSITE-ProRule" id="PRU00076"/>
    </source>
</evidence>
<evidence type="ECO:0000256" key="7">
    <source>
        <dbReference type="ARBA" id="ARBA00022737"/>
    </source>
</evidence>
<dbReference type="Pfam" id="PF23106">
    <property type="entry name" value="EGF_Teneurin"/>
    <property type="match status" value="4"/>
</dbReference>
<comment type="caution">
    <text evidence="15">The sequence shown here is derived from an EMBL/GenBank/DDBJ whole genome shotgun (WGS) entry which is preliminary data.</text>
</comment>
<sequence>MPVFSFLHLVLVLLPCPVFLSGDTALVSVSQRVSRDTKPQSIRVVVSEPCLQGGDPCEPSEAKGKEVDLEPGAPLVLTHRIRLVPSSGSGCGGCEGDFAALRARLERLEREVSELREKCGGPEGGCCTSQQSKGAGCTTVQPPTDECPDDCSDQGRCVDGKCVCFPGFSGPDCSESDCPGNCNDKGKCVDGQCVCDPGFTGPDCSQSSCPGNCNNRGRCVNGKCVCNPGFSGPDCSGKSCPKNCSNRGRCVNGKCVCDTGFTGPDCSARSCPRNCSNRGRCVNGKCVCEAGFSGPDCSERSCPGNCNNKGRCVNGQCVCDAGFSGPDCSAKTCPVNCNNRGRCVNGKCVCDEGYGGPDCSERTCPGNCNKKGRCVNGQCVCDPGFTGPDCSERTCPGNCNNKGRCVNGQCVCDPGFAGPDCSAKSCPNDCSDRGQCVDGECVCDEGFTGPDCSAKSCPNDCSNKGRCVDGKCVCDVGFTGPDCSTKTCPNNCSNRGRCVRGRCVCRRGFTGPDCSECEEGLTGPDCATALTGVSRLSTRDITESSVTLFWTPPSVQYDTYYITFTSKKESDQKIETKVSGRLTTYTQVGLAAGQQYMVTIIGEKDGKMGTESTTEFQTLISGPKNLQVVKTSTTSVIVQWEQALGEIDRYILFVSPNQTDGSGRGRQEIKLPAERDSAQIEGLEPGRLYDISLVAEKDGARSLPSTTQATPGPEPPSNLVFSEVTDSSVKVSWTRPKSPVSGFKVTYTHVEDGEPISVAVDGSDSTLPLSKLSPGSSYEVSVISLLGLDESDPIDGVVLTLPDPPTDLRAINVTDTKALLLWRPALATVDQYVIVYGSEEVSGSEQTVKVSGNAAEQQLQSLRANTKYTVTIISQLGEHKSPAAITIFTTTSGSGGRGEGPRDLTASQVTPRTAVLSWKPPASAVTGYKLTYFTESQEMKEVIIEPGITEYKLTGLHPSSTYTARLQGQRGGVYTTAISTQFTTGTLRFPFPSDCSQELMNGVRESGVVEIFPRGKEGKPVRVYCDMETDGGGWTVFQRRKDGKTNFFRGWQEYSKGFGELEGEFWLGNELLHNLTMMTPMSMRVDLRSGSESVYAAYSTFSVDTMKRHYTLRVSGYSGTAGDSMTYHDRRKFSTRDRDPQPFITRCAMSYKGGWWYKNCHEANLNGLYNTHTDHQGVIWTAWKGKDFSIPFAEMKLRPSSFNPRTQG</sequence>
<keyword evidence="4" id="KW-0272">Extracellular matrix</keyword>
<keyword evidence="7" id="KW-0677">Repeat</keyword>
<dbReference type="GO" id="GO:0005615">
    <property type="term" value="C:extracellular space"/>
    <property type="evidence" value="ECO:0007669"/>
    <property type="project" value="TreeGrafter"/>
</dbReference>
<dbReference type="Pfam" id="PF00147">
    <property type="entry name" value="Fibrinogen_C"/>
    <property type="match status" value="1"/>
</dbReference>
<feature type="domain" description="Fibronectin type-III" evidence="13">
    <location>
        <begin position="900"/>
        <end position="989"/>
    </location>
</feature>
<feature type="domain" description="EGF-like" evidence="12">
    <location>
        <begin position="143"/>
        <end position="174"/>
    </location>
</feature>
<keyword evidence="9" id="KW-0325">Glycoprotein</keyword>
<dbReference type="NCBIfam" id="NF040941">
    <property type="entry name" value="GGGWT_bact"/>
    <property type="match status" value="1"/>
</dbReference>
<comment type="subcellular location">
    <subcellularLocation>
        <location evidence="1">Secreted</location>
        <location evidence="1">Extracellular space</location>
        <location evidence="1">Extracellular matrix</location>
    </subcellularLocation>
</comment>
<evidence type="ECO:0000256" key="6">
    <source>
        <dbReference type="ARBA" id="ARBA00022729"/>
    </source>
</evidence>
<evidence type="ECO:0000256" key="1">
    <source>
        <dbReference type="ARBA" id="ARBA00004498"/>
    </source>
</evidence>
<dbReference type="InterPro" id="IPR036056">
    <property type="entry name" value="Fibrinogen-like_C"/>
</dbReference>
<dbReference type="SMART" id="SM00181">
    <property type="entry name" value="EGF"/>
    <property type="match status" value="12"/>
</dbReference>
<dbReference type="PANTHER" id="PTHR46708:SF1">
    <property type="entry name" value="TENASCIN"/>
    <property type="match status" value="1"/>
</dbReference>
<feature type="disulfide bond" evidence="10">
    <location>
        <begin position="457"/>
        <end position="467"/>
    </location>
</feature>
<evidence type="ECO:0000259" key="14">
    <source>
        <dbReference type="PROSITE" id="PS51406"/>
    </source>
</evidence>
<feature type="disulfide bond" evidence="10">
    <location>
        <begin position="474"/>
        <end position="483"/>
    </location>
</feature>
<feature type="chain" id="PRO_5035877479" evidence="11">
    <location>
        <begin position="23"/>
        <end position="1208"/>
    </location>
</feature>
<evidence type="ECO:0000256" key="4">
    <source>
        <dbReference type="ARBA" id="ARBA00022530"/>
    </source>
</evidence>
<feature type="domain" description="Fibronectin type-III" evidence="13">
    <location>
        <begin position="805"/>
        <end position="894"/>
    </location>
</feature>
<dbReference type="InterPro" id="IPR003961">
    <property type="entry name" value="FN3_dom"/>
</dbReference>
<dbReference type="PROSITE" id="PS01186">
    <property type="entry name" value="EGF_2"/>
    <property type="match status" value="5"/>
</dbReference>
<keyword evidence="5 10" id="KW-0245">EGF-like domain</keyword>
<evidence type="ECO:0000256" key="9">
    <source>
        <dbReference type="ARBA" id="ARBA00023180"/>
    </source>
</evidence>
<feature type="domain" description="Fibronectin type-III" evidence="13">
    <location>
        <begin position="715"/>
        <end position="804"/>
    </location>
</feature>
<name>A0A8T2MCS4_ASTMX</name>
<dbReference type="SMART" id="SM00186">
    <property type="entry name" value="FBG"/>
    <property type="match status" value="1"/>
</dbReference>
<evidence type="ECO:0000313" key="15">
    <source>
        <dbReference type="EMBL" id="KAG9281410.1"/>
    </source>
</evidence>
<accession>A0A8T2MCS4</accession>
<dbReference type="PROSITE" id="PS50853">
    <property type="entry name" value="FN3"/>
    <property type="match status" value="5"/>
</dbReference>
<dbReference type="Pfam" id="PF00041">
    <property type="entry name" value="fn3"/>
    <property type="match status" value="5"/>
</dbReference>
<dbReference type="PROSITE" id="PS00022">
    <property type="entry name" value="EGF_1"/>
    <property type="match status" value="5"/>
</dbReference>
<dbReference type="SMART" id="SM00060">
    <property type="entry name" value="FN3"/>
    <property type="match status" value="5"/>
</dbReference>
<dbReference type="CDD" id="cd00063">
    <property type="entry name" value="FN3"/>
    <property type="match status" value="5"/>
</dbReference>
<evidence type="ECO:0000256" key="5">
    <source>
        <dbReference type="ARBA" id="ARBA00022536"/>
    </source>
</evidence>
<comment type="caution">
    <text evidence="10">Lacks conserved residue(s) required for the propagation of feature annotation.</text>
</comment>
<dbReference type="GO" id="GO:0030155">
    <property type="term" value="P:regulation of cell adhesion"/>
    <property type="evidence" value="ECO:0007669"/>
    <property type="project" value="TreeGrafter"/>
</dbReference>
<dbReference type="Gene3D" id="3.90.215.10">
    <property type="entry name" value="Gamma Fibrinogen, chain A, domain 1"/>
    <property type="match status" value="1"/>
</dbReference>
<feature type="domain" description="EGF-like" evidence="12">
    <location>
        <begin position="236"/>
        <end position="267"/>
    </location>
</feature>
<keyword evidence="8 10" id="KW-1015">Disulfide bond</keyword>
<evidence type="ECO:0000256" key="11">
    <source>
        <dbReference type="SAM" id="SignalP"/>
    </source>
</evidence>
<dbReference type="Proteomes" id="UP000752171">
    <property type="component" value="Unassembled WGS sequence"/>
</dbReference>
<keyword evidence="3" id="KW-0964">Secreted</keyword>
<dbReference type="InterPro" id="IPR050991">
    <property type="entry name" value="ECM_Regulatory_Proteins"/>
</dbReference>
<feature type="domain" description="EGF-like" evidence="12">
    <location>
        <begin position="453"/>
        <end position="484"/>
    </location>
</feature>
<dbReference type="InterPro" id="IPR000742">
    <property type="entry name" value="EGF"/>
</dbReference>